<keyword evidence="3" id="KW-1185">Reference proteome</keyword>
<evidence type="ECO:0000256" key="1">
    <source>
        <dbReference type="SAM" id="MobiDB-lite"/>
    </source>
</evidence>
<dbReference type="AlphaFoldDB" id="A0A0D2NEK6"/>
<proteinExistence type="predicted"/>
<sequence length="206" mass="22819">MKKLLLSKKNEEKEKEEPTNNNEESMEVDIQETKSPLKEKGKAPTTIQAFQDILGYFSSEDDSDDSVQITKQTRAATPQAKVQSKYKLVPVMPPLPIGPPKNKAKIVSAFKAVPDAVGSKTKAVPAGSSVKAKVVPAGSSVKAKAAPDPGFILSQPADRDEFLRLSENMKKTQDEYNHGLVKLFKNMKEAQKEYYEFLGQKLHHTF</sequence>
<dbReference type="EMBL" id="KN817654">
    <property type="protein sequence ID" value="KJA15101.1"/>
    <property type="molecule type" value="Genomic_DNA"/>
</dbReference>
<dbReference type="Proteomes" id="UP000054270">
    <property type="component" value="Unassembled WGS sequence"/>
</dbReference>
<accession>A0A0D2NEK6</accession>
<reference evidence="3" key="1">
    <citation type="submission" date="2014-04" db="EMBL/GenBank/DDBJ databases">
        <title>Evolutionary Origins and Diversification of the Mycorrhizal Mutualists.</title>
        <authorList>
            <consortium name="DOE Joint Genome Institute"/>
            <consortium name="Mycorrhizal Genomics Consortium"/>
            <person name="Kohler A."/>
            <person name="Kuo A."/>
            <person name="Nagy L.G."/>
            <person name="Floudas D."/>
            <person name="Copeland A."/>
            <person name="Barry K.W."/>
            <person name="Cichocki N."/>
            <person name="Veneault-Fourrey C."/>
            <person name="LaButti K."/>
            <person name="Lindquist E.A."/>
            <person name="Lipzen A."/>
            <person name="Lundell T."/>
            <person name="Morin E."/>
            <person name="Murat C."/>
            <person name="Riley R."/>
            <person name="Ohm R."/>
            <person name="Sun H."/>
            <person name="Tunlid A."/>
            <person name="Henrissat B."/>
            <person name="Grigoriev I.V."/>
            <person name="Hibbett D.S."/>
            <person name="Martin F."/>
        </authorList>
    </citation>
    <scope>NUCLEOTIDE SEQUENCE [LARGE SCALE GENOMIC DNA]</scope>
    <source>
        <strain evidence="3">FD-334 SS-4</strain>
    </source>
</reference>
<name>A0A0D2NEK6_HYPSF</name>
<evidence type="ECO:0000313" key="2">
    <source>
        <dbReference type="EMBL" id="KJA15101.1"/>
    </source>
</evidence>
<protein>
    <submittedName>
        <fullName evidence="2">Uncharacterized protein</fullName>
    </submittedName>
</protein>
<feature type="compositionally biased region" description="Basic and acidic residues" evidence="1">
    <location>
        <begin position="31"/>
        <end position="42"/>
    </location>
</feature>
<evidence type="ECO:0000313" key="3">
    <source>
        <dbReference type="Proteomes" id="UP000054270"/>
    </source>
</evidence>
<feature type="compositionally biased region" description="Basic and acidic residues" evidence="1">
    <location>
        <begin position="8"/>
        <end position="18"/>
    </location>
</feature>
<organism evidence="2 3">
    <name type="scientific">Hypholoma sublateritium (strain FD-334 SS-4)</name>
    <dbReference type="NCBI Taxonomy" id="945553"/>
    <lineage>
        <taxon>Eukaryota</taxon>
        <taxon>Fungi</taxon>
        <taxon>Dikarya</taxon>
        <taxon>Basidiomycota</taxon>
        <taxon>Agaricomycotina</taxon>
        <taxon>Agaricomycetes</taxon>
        <taxon>Agaricomycetidae</taxon>
        <taxon>Agaricales</taxon>
        <taxon>Agaricineae</taxon>
        <taxon>Strophariaceae</taxon>
        <taxon>Hypholoma</taxon>
    </lineage>
</organism>
<gene>
    <name evidence="2" type="ORF">HYPSUDRAFT_208162</name>
</gene>
<feature type="region of interest" description="Disordered" evidence="1">
    <location>
        <begin position="1"/>
        <end position="44"/>
    </location>
</feature>